<dbReference type="PANTHER" id="PTHR48090">
    <property type="entry name" value="UNDECAPRENYL-PHOSPHATE 4-DEOXY-4-FORMAMIDO-L-ARABINOSE TRANSFERASE-RELATED"/>
    <property type="match status" value="1"/>
</dbReference>
<dbReference type="InterPro" id="IPR050256">
    <property type="entry name" value="Glycosyltransferase_2"/>
</dbReference>
<accession>A0A1G1YJ52</accession>
<dbReference type="EMBL" id="MHIL01000015">
    <property type="protein sequence ID" value="OGY51730.1"/>
    <property type="molecule type" value="Genomic_DNA"/>
</dbReference>
<dbReference type="Pfam" id="PF00535">
    <property type="entry name" value="Glycos_transf_2"/>
    <property type="match status" value="1"/>
</dbReference>
<dbReference type="Gene3D" id="3.90.550.10">
    <property type="entry name" value="Spore Coat Polysaccharide Biosynthesis Protein SpsA, Chain A"/>
    <property type="match status" value="1"/>
</dbReference>
<dbReference type="InterPro" id="IPR001173">
    <property type="entry name" value="Glyco_trans_2-like"/>
</dbReference>
<name>A0A1G1YJ52_9BACT</name>
<dbReference type="AlphaFoldDB" id="A0A1G1YJ52"/>
<organism evidence="2 3">
    <name type="scientific">Candidatus Buchananbacteria bacterium RIFCSPHIGHO2_02_FULL_56_16</name>
    <dbReference type="NCBI Taxonomy" id="1797542"/>
    <lineage>
        <taxon>Bacteria</taxon>
        <taxon>Candidatus Buchananiibacteriota</taxon>
    </lineage>
</organism>
<sequence length="253" mass="28716">MVDDSNRPSLQDQTPDLSVIVLCYHAGEPIKLLVQRLIDALVGSGVPTFELVLVANDWPGSTDQTAKIVSALAIADTRLVPVIERKEGMMGWDVRQGLRRAHGNVLAIFEGDGQVAPVELIRAYNLLRRGSYDIVKTYRAARHDGFKRRCLSFVYNGLFHLLFPRVRARDINSKPKLLTRAAYEQLRLSADDWFIDAEIMLQAQSLNLRIGELPTTFQSLEGRQSFVTAGTVVEFIGNLIRYRFKTFRRSRRR</sequence>
<protein>
    <recommendedName>
        <fullName evidence="1">Glycosyltransferase 2-like domain-containing protein</fullName>
    </recommendedName>
</protein>
<dbReference type="STRING" id="1797542.A3J59_03620"/>
<evidence type="ECO:0000259" key="1">
    <source>
        <dbReference type="Pfam" id="PF00535"/>
    </source>
</evidence>
<comment type="caution">
    <text evidence="2">The sequence shown here is derived from an EMBL/GenBank/DDBJ whole genome shotgun (WGS) entry which is preliminary data.</text>
</comment>
<dbReference type="SUPFAM" id="SSF53448">
    <property type="entry name" value="Nucleotide-diphospho-sugar transferases"/>
    <property type="match status" value="1"/>
</dbReference>
<gene>
    <name evidence="2" type="ORF">A3J59_03620</name>
</gene>
<reference evidence="2 3" key="1">
    <citation type="journal article" date="2016" name="Nat. Commun.">
        <title>Thousands of microbial genomes shed light on interconnected biogeochemical processes in an aquifer system.</title>
        <authorList>
            <person name="Anantharaman K."/>
            <person name="Brown C.T."/>
            <person name="Hug L.A."/>
            <person name="Sharon I."/>
            <person name="Castelle C.J."/>
            <person name="Probst A.J."/>
            <person name="Thomas B.C."/>
            <person name="Singh A."/>
            <person name="Wilkins M.J."/>
            <person name="Karaoz U."/>
            <person name="Brodie E.L."/>
            <person name="Williams K.H."/>
            <person name="Hubbard S.S."/>
            <person name="Banfield J.F."/>
        </authorList>
    </citation>
    <scope>NUCLEOTIDE SEQUENCE [LARGE SCALE GENOMIC DNA]</scope>
</reference>
<dbReference type="Proteomes" id="UP000177310">
    <property type="component" value="Unassembled WGS sequence"/>
</dbReference>
<evidence type="ECO:0000313" key="3">
    <source>
        <dbReference type="Proteomes" id="UP000177310"/>
    </source>
</evidence>
<dbReference type="InterPro" id="IPR029044">
    <property type="entry name" value="Nucleotide-diphossugar_trans"/>
</dbReference>
<proteinExistence type="predicted"/>
<dbReference type="CDD" id="cd04179">
    <property type="entry name" value="DPM_DPG-synthase_like"/>
    <property type="match status" value="1"/>
</dbReference>
<evidence type="ECO:0000313" key="2">
    <source>
        <dbReference type="EMBL" id="OGY51730.1"/>
    </source>
</evidence>
<feature type="domain" description="Glycosyltransferase 2-like" evidence="1">
    <location>
        <begin position="18"/>
        <end position="146"/>
    </location>
</feature>